<proteinExistence type="predicted"/>
<name>A0A2P5VNW8_GOSBA</name>
<dbReference type="SUPFAM" id="SSF48403">
    <property type="entry name" value="Ankyrin repeat"/>
    <property type="match status" value="1"/>
</dbReference>
<organism evidence="1 2">
    <name type="scientific">Gossypium barbadense</name>
    <name type="common">Sea Island cotton</name>
    <name type="synonym">Hibiscus barbadensis</name>
    <dbReference type="NCBI Taxonomy" id="3634"/>
    <lineage>
        <taxon>Eukaryota</taxon>
        <taxon>Viridiplantae</taxon>
        <taxon>Streptophyta</taxon>
        <taxon>Embryophyta</taxon>
        <taxon>Tracheophyta</taxon>
        <taxon>Spermatophyta</taxon>
        <taxon>Magnoliopsida</taxon>
        <taxon>eudicotyledons</taxon>
        <taxon>Gunneridae</taxon>
        <taxon>Pentapetalae</taxon>
        <taxon>rosids</taxon>
        <taxon>malvids</taxon>
        <taxon>Malvales</taxon>
        <taxon>Malvaceae</taxon>
        <taxon>Malvoideae</taxon>
        <taxon>Gossypium</taxon>
    </lineage>
</organism>
<dbReference type="Proteomes" id="UP000239757">
    <property type="component" value="Unassembled WGS sequence"/>
</dbReference>
<protein>
    <submittedName>
        <fullName evidence="1">Uncharacterized protein</fullName>
    </submittedName>
</protein>
<sequence>MDEGLKRAAGSGNIDALYALIPDDGNVFKHIDGMEFIDTHLHIAVVTGNTGCAMEIMNLKPSFARKLNQDGFSPIHLALLNGKPEMREGFIVVHYSARDVNVHLLSRVLNTCPDCIFDLNVMRQTALHIAVESNNFESAFKDNKPKRSKVLNFQDKNGNTVLHLATSTNHPQVTLSTIYLLQYW</sequence>
<dbReference type="OrthoDB" id="674805at2759"/>
<dbReference type="AlphaFoldDB" id="A0A2P5VNW8"/>
<dbReference type="PANTHER" id="PTHR24128">
    <property type="entry name" value="HOMEOBOX PROTEIN WARIAI"/>
    <property type="match status" value="1"/>
</dbReference>
<dbReference type="InterPro" id="IPR036770">
    <property type="entry name" value="Ankyrin_rpt-contain_sf"/>
</dbReference>
<reference evidence="1 2" key="1">
    <citation type="submission" date="2015-01" db="EMBL/GenBank/DDBJ databases">
        <title>Genome of allotetraploid Gossypium barbadense reveals genomic plasticity and fiber elongation in cotton evolution.</title>
        <authorList>
            <person name="Chen X."/>
            <person name="Liu X."/>
            <person name="Zhao B."/>
            <person name="Zheng H."/>
            <person name="Hu Y."/>
            <person name="Lu G."/>
            <person name="Yang C."/>
            <person name="Chen J."/>
            <person name="Shan C."/>
            <person name="Zhang L."/>
            <person name="Zhou Y."/>
            <person name="Wang L."/>
            <person name="Guo W."/>
            <person name="Bai Y."/>
            <person name="Ruan J."/>
            <person name="Shangguan X."/>
            <person name="Mao Y."/>
            <person name="Jiang J."/>
            <person name="Zhu Y."/>
            <person name="Lei J."/>
            <person name="Kang H."/>
            <person name="Chen S."/>
            <person name="He X."/>
            <person name="Wang R."/>
            <person name="Wang Y."/>
            <person name="Chen J."/>
            <person name="Wang L."/>
            <person name="Yu S."/>
            <person name="Wang B."/>
            <person name="Wei J."/>
            <person name="Song S."/>
            <person name="Lu X."/>
            <person name="Gao Z."/>
            <person name="Gu W."/>
            <person name="Deng X."/>
            <person name="Ma D."/>
            <person name="Wang S."/>
            <person name="Liang W."/>
            <person name="Fang L."/>
            <person name="Cai C."/>
            <person name="Zhu X."/>
            <person name="Zhou B."/>
            <person name="Zhang Y."/>
            <person name="Chen Z."/>
            <person name="Xu S."/>
            <person name="Zhu R."/>
            <person name="Wang S."/>
            <person name="Zhang T."/>
            <person name="Zhao G."/>
        </authorList>
    </citation>
    <scope>NUCLEOTIDE SEQUENCE [LARGE SCALE GENOMIC DNA]</scope>
    <source>
        <strain evidence="2">cv. Xinhai21</strain>
        <tissue evidence="1">Leaf</tissue>
    </source>
</reference>
<dbReference type="PANTHER" id="PTHR24128:SF40">
    <property type="entry name" value="SERINE_THREONINE-PROTEIN PHOSPHATASE 6 REGULATORY ANKYRIN REPEAT SUBUNIT A-LIKE"/>
    <property type="match status" value="1"/>
</dbReference>
<evidence type="ECO:0000313" key="2">
    <source>
        <dbReference type="Proteomes" id="UP000239757"/>
    </source>
</evidence>
<accession>A0A2P5VNW8</accession>
<evidence type="ECO:0000313" key="1">
    <source>
        <dbReference type="EMBL" id="PPR80537.1"/>
    </source>
</evidence>
<dbReference type="EMBL" id="KZ671798">
    <property type="protein sequence ID" value="PPR80537.1"/>
    <property type="molecule type" value="Genomic_DNA"/>
</dbReference>
<gene>
    <name evidence="1" type="ORF">GOBAR_AA40179</name>
</gene>
<dbReference type="Gene3D" id="1.25.40.20">
    <property type="entry name" value="Ankyrin repeat-containing domain"/>
    <property type="match status" value="1"/>
</dbReference>